<evidence type="ECO:0000313" key="3">
    <source>
        <dbReference type="Proteomes" id="UP000813385"/>
    </source>
</evidence>
<dbReference type="SUPFAM" id="SSF82171">
    <property type="entry name" value="DPP6 N-terminal domain-like"/>
    <property type="match status" value="1"/>
</dbReference>
<feature type="chain" id="PRO_5035448287" description="Saponin hydrolase" evidence="1">
    <location>
        <begin position="22"/>
        <end position="643"/>
    </location>
</feature>
<dbReference type="InterPro" id="IPR011042">
    <property type="entry name" value="6-blade_b-propeller_TolB-like"/>
</dbReference>
<organism evidence="2 3">
    <name type="scientific">Plectosphaerella cucumerina</name>
    <dbReference type="NCBI Taxonomy" id="40658"/>
    <lineage>
        <taxon>Eukaryota</taxon>
        <taxon>Fungi</taxon>
        <taxon>Dikarya</taxon>
        <taxon>Ascomycota</taxon>
        <taxon>Pezizomycotina</taxon>
        <taxon>Sordariomycetes</taxon>
        <taxon>Hypocreomycetidae</taxon>
        <taxon>Glomerellales</taxon>
        <taxon>Plectosphaerellaceae</taxon>
        <taxon>Plectosphaerella</taxon>
    </lineage>
</organism>
<sequence length="643" mass="69321">MTPVFWSSALVVLLPWMPSAACTVPPPPEPEPIEVVELPLPPVSADDSPGACTAELNPRLTGCIAQIGGGSTPETVGIIAPGDFLPDNKHVITTVTFTGAPAAPDPASIYSGEQVILVKTDGETFPNGDPWKCITCGIPPEHRVGMSHMLDYPQSFDDGKRVLVGDNVIDCGDHLLTSEECTLNNTFVYPIRWETTAEGSSQENTAGGPMRELRIHPDNVHLGFSSFYSSGGQLGQHAYFGRLVFNPSPTKGLPLAPRYDLYNVTTMSNPESIAPISVEGDELFVNPEAITVGELRGFTGRGYEATYIGSPRESGNTDVFTVHLQTGQITRLTNHPEYVDPIDVSPDDEWSVILDTRATDRHMFLSGMQGVPPVTDIVSSFITTGVRNNGPRRFFQPWILDKYGDRGDYYGQKVNGPGNGVPGSGDIDDPEWNAMADPKWSPDGTKIAYWQAQTIAPACGGTNPLPCYASTAQGGRTYRLMMAKLVSRKPLDLPVAEEASDEIPWGVPYVPGIPPAVRASVPAGEYVLNGEHSGFAEVSLIAQPGSDRVSQVIAVYHNYSDSGLRVINGWENVTEVSLSPIESLVHWYSDLVQTGDDGFVATKKSGPGGWHCQLDITRNFIETNGTLTTTINGEEYVSPQSGT</sequence>
<dbReference type="OrthoDB" id="10265322at2759"/>
<name>A0A8K0TG94_9PEZI</name>
<accession>A0A8K0TG94</accession>
<keyword evidence="1" id="KW-0732">Signal</keyword>
<proteinExistence type="predicted"/>
<feature type="signal peptide" evidence="1">
    <location>
        <begin position="1"/>
        <end position="21"/>
    </location>
</feature>
<keyword evidence="3" id="KW-1185">Reference proteome</keyword>
<evidence type="ECO:0000256" key="1">
    <source>
        <dbReference type="SAM" id="SignalP"/>
    </source>
</evidence>
<dbReference type="Proteomes" id="UP000813385">
    <property type="component" value="Unassembled WGS sequence"/>
</dbReference>
<protein>
    <recommendedName>
        <fullName evidence="4">Saponin hydrolase</fullName>
    </recommendedName>
</protein>
<reference evidence="2" key="1">
    <citation type="journal article" date="2021" name="Nat. Commun.">
        <title>Genetic determinants of endophytism in the Arabidopsis root mycobiome.</title>
        <authorList>
            <person name="Mesny F."/>
            <person name="Miyauchi S."/>
            <person name="Thiergart T."/>
            <person name="Pickel B."/>
            <person name="Atanasova L."/>
            <person name="Karlsson M."/>
            <person name="Huettel B."/>
            <person name="Barry K.W."/>
            <person name="Haridas S."/>
            <person name="Chen C."/>
            <person name="Bauer D."/>
            <person name="Andreopoulos W."/>
            <person name="Pangilinan J."/>
            <person name="LaButti K."/>
            <person name="Riley R."/>
            <person name="Lipzen A."/>
            <person name="Clum A."/>
            <person name="Drula E."/>
            <person name="Henrissat B."/>
            <person name="Kohler A."/>
            <person name="Grigoriev I.V."/>
            <person name="Martin F.M."/>
            <person name="Hacquard S."/>
        </authorList>
    </citation>
    <scope>NUCLEOTIDE SEQUENCE</scope>
    <source>
        <strain evidence="2">MPI-CAGE-AT-0016</strain>
    </source>
</reference>
<comment type="caution">
    <text evidence="2">The sequence shown here is derived from an EMBL/GenBank/DDBJ whole genome shotgun (WGS) entry which is preliminary data.</text>
</comment>
<gene>
    <name evidence="2" type="ORF">B0T11DRAFT_354487</name>
</gene>
<evidence type="ECO:0008006" key="4">
    <source>
        <dbReference type="Google" id="ProtNLM"/>
    </source>
</evidence>
<dbReference type="Gene3D" id="2.120.10.30">
    <property type="entry name" value="TolB, C-terminal domain"/>
    <property type="match status" value="1"/>
</dbReference>
<dbReference type="AlphaFoldDB" id="A0A8K0TG94"/>
<evidence type="ECO:0000313" key="2">
    <source>
        <dbReference type="EMBL" id="KAH7357913.1"/>
    </source>
</evidence>
<dbReference type="EMBL" id="JAGPXD010000004">
    <property type="protein sequence ID" value="KAH7357913.1"/>
    <property type="molecule type" value="Genomic_DNA"/>
</dbReference>